<proteinExistence type="inferred from homology"/>
<evidence type="ECO:0000256" key="2">
    <source>
        <dbReference type="ARBA" id="ARBA00022801"/>
    </source>
</evidence>
<evidence type="ECO:0000313" key="4">
    <source>
        <dbReference type="EMBL" id="KKK95538.1"/>
    </source>
</evidence>
<protein>
    <recommendedName>
        <fullName evidence="5">Alpha-galactosidase</fullName>
    </recommendedName>
</protein>
<feature type="non-terminal residue" evidence="4">
    <location>
        <position position="1"/>
    </location>
</feature>
<dbReference type="InterPro" id="IPR013785">
    <property type="entry name" value="Aldolase_TIM"/>
</dbReference>
<name>A0A0F8ZNW8_9ZZZZ</name>
<dbReference type="PANTHER" id="PTHR11452">
    <property type="entry name" value="ALPHA-GALACTOSIDASE/ALPHA-N-ACETYLGALACTOSAMINIDASE"/>
    <property type="match status" value="1"/>
</dbReference>
<dbReference type="EMBL" id="LAZR01046869">
    <property type="protein sequence ID" value="KKK95538.1"/>
    <property type="molecule type" value="Genomic_DNA"/>
</dbReference>
<dbReference type="InterPro" id="IPR017853">
    <property type="entry name" value="GH"/>
</dbReference>
<dbReference type="CDD" id="cd14792">
    <property type="entry name" value="GH27"/>
    <property type="match status" value="1"/>
</dbReference>
<dbReference type="SUPFAM" id="SSF51445">
    <property type="entry name" value="(Trans)glycosidases"/>
    <property type="match status" value="1"/>
</dbReference>
<evidence type="ECO:0000256" key="3">
    <source>
        <dbReference type="ARBA" id="ARBA00023295"/>
    </source>
</evidence>
<accession>A0A0F8ZNW8</accession>
<evidence type="ECO:0008006" key="5">
    <source>
        <dbReference type="Google" id="ProtNLM"/>
    </source>
</evidence>
<dbReference type="PANTHER" id="PTHR11452:SF42">
    <property type="entry name" value="ALPHA-GALACTOSIDASE"/>
    <property type="match status" value="1"/>
</dbReference>
<keyword evidence="3" id="KW-0326">Glycosidase</keyword>
<comment type="similarity">
    <text evidence="1">Belongs to the glycosyl hydrolase 27 family.</text>
</comment>
<reference evidence="4" key="1">
    <citation type="journal article" date="2015" name="Nature">
        <title>Complex archaea that bridge the gap between prokaryotes and eukaryotes.</title>
        <authorList>
            <person name="Spang A."/>
            <person name="Saw J.H."/>
            <person name="Jorgensen S.L."/>
            <person name="Zaremba-Niedzwiedzka K."/>
            <person name="Martijn J."/>
            <person name="Lind A.E."/>
            <person name="van Eijk R."/>
            <person name="Schleper C."/>
            <person name="Guy L."/>
            <person name="Ettema T.J."/>
        </authorList>
    </citation>
    <scope>NUCLEOTIDE SEQUENCE</scope>
</reference>
<comment type="caution">
    <text evidence="4">The sequence shown here is derived from an EMBL/GenBank/DDBJ whole genome shotgun (WGS) entry which is preliminary data.</text>
</comment>
<dbReference type="InterPro" id="IPR002241">
    <property type="entry name" value="Glyco_hydro_27"/>
</dbReference>
<evidence type="ECO:0000256" key="1">
    <source>
        <dbReference type="ARBA" id="ARBA00009743"/>
    </source>
</evidence>
<gene>
    <name evidence="4" type="ORF">LCGC14_2671800</name>
</gene>
<dbReference type="Gene3D" id="3.20.20.70">
    <property type="entry name" value="Aldolase class I"/>
    <property type="match status" value="1"/>
</dbReference>
<dbReference type="GO" id="GO:0004553">
    <property type="term" value="F:hydrolase activity, hydrolyzing O-glycosyl compounds"/>
    <property type="evidence" value="ECO:0007669"/>
    <property type="project" value="InterPro"/>
</dbReference>
<dbReference type="AlphaFoldDB" id="A0A0F8ZNW8"/>
<keyword evidence="2" id="KW-0378">Hydrolase</keyword>
<sequence length="347" mass="39460">LKPIIERCHQLGLKFGVHLMRGIPRKAYELDLPIKGTSYTARDIANTDPKGNCSWCQYCYAVDMSKPGAQQWYNGLIQHIADMGVDFIKYDDIVPHPDEVKAVAKAIAKTQKPIILSLSPGNTVDSDAIAFFRMANMLRITYDIWDEQKDIDACFSAWRKWHGKEQPGFWIDMDMIPFGQLQLMSPPSEDDSKTPMDKGDIALAGKGVNRWSQLSRTQMRTFITMRAMAASPLMVGGDLPTLDDFSLSLLTNSEMVACNQNGVMGSLIYEKDGIEIWKVEKKDSAGEGWIGIFNRNDNETSFNPTKNMFKLDDFSYTFFNIWNNKPSKIEKLELEPHSCVFLHYNRE</sequence>
<organism evidence="4">
    <name type="scientific">marine sediment metagenome</name>
    <dbReference type="NCBI Taxonomy" id="412755"/>
    <lineage>
        <taxon>unclassified sequences</taxon>
        <taxon>metagenomes</taxon>
        <taxon>ecological metagenomes</taxon>
    </lineage>
</organism>
<dbReference type="GO" id="GO:0005975">
    <property type="term" value="P:carbohydrate metabolic process"/>
    <property type="evidence" value="ECO:0007669"/>
    <property type="project" value="InterPro"/>
</dbReference>